<keyword evidence="1" id="KW-1133">Transmembrane helix</keyword>
<keyword evidence="1" id="KW-0472">Membrane</keyword>
<name>A0A5N6Y1T1_9EURO</name>
<feature type="transmembrane region" description="Helical" evidence="1">
    <location>
        <begin position="26"/>
        <end position="51"/>
    </location>
</feature>
<dbReference type="Proteomes" id="UP000325558">
    <property type="component" value="Unassembled WGS sequence"/>
</dbReference>
<evidence type="ECO:0000313" key="2">
    <source>
        <dbReference type="EMBL" id="KAE8339148.1"/>
    </source>
</evidence>
<dbReference type="AlphaFoldDB" id="A0A5N6Y1T1"/>
<keyword evidence="1" id="KW-0812">Transmembrane</keyword>
<proteinExistence type="predicted"/>
<gene>
    <name evidence="2" type="ORF">BDV24DRAFT_136326</name>
</gene>
<accession>A0A5N6Y1T1</accession>
<dbReference type="EMBL" id="ML737159">
    <property type="protein sequence ID" value="KAE8339148.1"/>
    <property type="molecule type" value="Genomic_DNA"/>
</dbReference>
<sequence length="95" mass="10579">MRHEKNSKPCCGEISLGGGVQTVHSFVTSILVLLFSLARSVFLIHHISGCARNVRDIRSRKILAGTTTDEAERGRLTLSSVPLFTFGHRFHFLGW</sequence>
<organism evidence="2">
    <name type="scientific">Aspergillus arachidicola</name>
    <dbReference type="NCBI Taxonomy" id="656916"/>
    <lineage>
        <taxon>Eukaryota</taxon>
        <taxon>Fungi</taxon>
        <taxon>Dikarya</taxon>
        <taxon>Ascomycota</taxon>
        <taxon>Pezizomycotina</taxon>
        <taxon>Eurotiomycetes</taxon>
        <taxon>Eurotiomycetidae</taxon>
        <taxon>Eurotiales</taxon>
        <taxon>Aspergillaceae</taxon>
        <taxon>Aspergillus</taxon>
        <taxon>Aspergillus subgen. Circumdati</taxon>
    </lineage>
</organism>
<evidence type="ECO:0000256" key="1">
    <source>
        <dbReference type="SAM" id="Phobius"/>
    </source>
</evidence>
<reference evidence="2" key="1">
    <citation type="submission" date="2019-04" db="EMBL/GenBank/DDBJ databases">
        <title>Friends and foes A comparative genomics study of 23 Aspergillus species from section Flavi.</title>
        <authorList>
            <consortium name="DOE Joint Genome Institute"/>
            <person name="Kjaerbolling I."/>
            <person name="Vesth T."/>
            <person name="Frisvad J.C."/>
            <person name="Nybo J.L."/>
            <person name="Theobald S."/>
            <person name="Kildgaard S."/>
            <person name="Isbrandt T."/>
            <person name="Kuo A."/>
            <person name="Sato A."/>
            <person name="Lyhne E.K."/>
            <person name="Kogle M.E."/>
            <person name="Wiebenga A."/>
            <person name="Kun R.S."/>
            <person name="Lubbers R.J."/>
            <person name="Makela M.R."/>
            <person name="Barry K."/>
            <person name="Chovatia M."/>
            <person name="Clum A."/>
            <person name="Daum C."/>
            <person name="Haridas S."/>
            <person name="He G."/>
            <person name="LaButti K."/>
            <person name="Lipzen A."/>
            <person name="Mondo S."/>
            <person name="Riley R."/>
            <person name="Salamov A."/>
            <person name="Simmons B.A."/>
            <person name="Magnuson J.K."/>
            <person name="Henrissat B."/>
            <person name="Mortensen U.H."/>
            <person name="Larsen T.O."/>
            <person name="Devries R.P."/>
            <person name="Grigoriev I.V."/>
            <person name="Machida M."/>
            <person name="Baker S.E."/>
            <person name="Andersen M.R."/>
        </authorList>
    </citation>
    <scope>NUCLEOTIDE SEQUENCE</scope>
    <source>
        <strain evidence="2">CBS 117612</strain>
    </source>
</reference>
<protein>
    <submittedName>
        <fullName evidence="2">Uncharacterized protein</fullName>
    </submittedName>
</protein>